<evidence type="ECO:0000313" key="2">
    <source>
        <dbReference type="Proteomes" id="UP000789405"/>
    </source>
</evidence>
<dbReference type="Proteomes" id="UP000789405">
    <property type="component" value="Unassembled WGS sequence"/>
</dbReference>
<dbReference type="EMBL" id="CAJVPY010061367">
    <property type="protein sequence ID" value="CAG8821912.1"/>
    <property type="molecule type" value="Genomic_DNA"/>
</dbReference>
<evidence type="ECO:0000313" key="1">
    <source>
        <dbReference type="EMBL" id="CAG8821912.1"/>
    </source>
</evidence>
<dbReference type="AlphaFoldDB" id="A0A9N9KD12"/>
<reference evidence="1" key="1">
    <citation type="submission" date="2021-06" db="EMBL/GenBank/DDBJ databases">
        <authorList>
            <person name="Kallberg Y."/>
            <person name="Tangrot J."/>
            <person name="Rosling A."/>
        </authorList>
    </citation>
    <scope>NUCLEOTIDE SEQUENCE</scope>
    <source>
        <strain evidence="1">MA453B</strain>
    </source>
</reference>
<sequence length="57" mass="6334">QNKSKSKFHSTHDANRCALFARKFPGQPVATSVTQRPTPQYIDPVETGLQYSSIPSD</sequence>
<proteinExistence type="predicted"/>
<name>A0A9N9KD12_9GLOM</name>
<feature type="non-terminal residue" evidence="1">
    <location>
        <position position="1"/>
    </location>
</feature>
<gene>
    <name evidence="1" type="ORF">DERYTH_LOCUS27213</name>
</gene>
<protein>
    <submittedName>
        <fullName evidence="1">27264_t:CDS:1</fullName>
    </submittedName>
</protein>
<organism evidence="1 2">
    <name type="scientific">Dentiscutata erythropus</name>
    <dbReference type="NCBI Taxonomy" id="1348616"/>
    <lineage>
        <taxon>Eukaryota</taxon>
        <taxon>Fungi</taxon>
        <taxon>Fungi incertae sedis</taxon>
        <taxon>Mucoromycota</taxon>
        <taxon>Glomeromycotina</taxon>
        <taxon>Glomeromycetes</taxon>
        <taxon>Diversisporales</taxon>
        <taxon>Gigasporaceae</taxon>
        <taxon>Dentiscutata</taxon>
    </lineage>
</organism>
<feature type="non-terminal residue" evidence="1">
    <location>
        <position position="57"/>
    </location>
</feature>
<keyword evidence="2" id="KW-1185">Reference proteome</keyword>
<comment type="caution">
    <text evidence="1">The sequence shown here is derived from an EMBL/GenBank/DDBJ whole genome shotgun (WGS) entry which is preliminary data.</text>
</comment>
<accession>A0A9N9KD12</accession>